<dbReference type="Pfam" id="PF01965">
    <property type="entry name" value="DJ-1_PfpI"/>
    <property type="match status" value="1"/>
</dbReference>
<organism evidence="5 6">
    <name type="scientific">Amycolatopsis melonis</name>
    <dbReference type="NCBI Taxonomy" id="3156488"/>
    <lineage>
        <taxon>Bacteria</taxon>
        <taxon>Bacillati</taxon>
        <taxon>Actinomycetota</taxon>
        <taxon>Actinomycetes</taxon>
        <taxon>Pseudonocardiales</taxon>
        <taxon>Pseudonocardiaceae</taxon>
        <taxon>Amycolatopsis</taxon>
    </lineage>
</organism>
<comment type="similarity">
    <text evidence="3">Belongs to the peptidase C56 family. HSP31-like subfamily.</text>
</comment>
<dbReference type="RefSeq" id="WP_348955103.1">
    <property type="nucleotide sequence ID" value="NZ_JBDZYD010000014.1"/>
</dbReference>
<reference evidence="5 6" key="1">
    <citation type="submission" date="2024-05" db="EMBL/GenBank/DDBJ databases">
        <authorList>
            <person name="Zhao H."/>
            <person name="Xu Y."/>
            <person name="Lin S."/>
            <person name="Spain J.C."/>
            <person name="Zhou N.-Y."/>
        </authorList>
    </citation>
    <scope>NUCLEOTIDE SEQUENCE [LARGE SCALE GENOMIC DNA]</scope>
    <source>
        <strain evidence="5 6">NEAU-NG30</strain>
    </source>
</reference>
<evidence type="ECO:0000313" key="6">
    <source>
        <dbReference type="Proteomes" id="UP001440984"/>
    </source>
</evidence>
<comment type="caution">
    <text evidence="5">The sequence shown here is derived from an EMBL/GenBank/DDBJ whole genome shotgun (WGS) entry which is preliminary data.</text>
</comment>
<dbReference type="Gene3D" id="3.40.50.880">
    <property type="match status" value="1"/>
</dbReference>
<dbReference type="CDD" id="cd03141">
    <property type="entry name" value="GATase1_Hsp31_like"/>
    <property type="match status" value="1"/>
</dbReference>
<keyword evidence="1" id="KW-0346">Stress response</keyword>
<feature type="domain" description="DJ-1/PfpI" evidence="4">
    <location>
        <begin position="29"/>
        <end position="223"/>
    </location>
</feature>
<evidence type="ECO:0000256" key="1">
    <source>
        <dbReference type="ARBA" id="ARBA00023016"/>
    </source>
</evidence>
<name>A0ABV0LRN6_9PSEU</name>
<proteinExistence type="inferred from homology"/>
<evidence type="ECO:0000313" key="5">
    <source>
        <dbReference type="EMBL" id="MEQ0564037.1"/>
    </source>
</evidence>
<protein>
    <submittedName>
        <fullName evidence="5">Type 1 glutamine amidotransferase domain-containing protein</fullName>
    </submittedName>
</protein>
<accession>A0ABV0LRN6</accession>
<dbReference type="InterPro" id="IPR050325">
    <property type="entry name" value="Prot/Nucl_acid_deglycase"/>
</dbReference>
<sequence>MARILLIVSAADHLRLADGTDHPTGFWAEEVAESHRVLTEAGHHVDIATPGGRRPSADPISFDERGGVDPAAGAKFRAYLATLDGLVAPLNLADAGDYDAFYLPGGHAPMTDLADDPVLGRLLTRADADGKIVAALCHGVAGLLAARRDDGSFVFGGRTLTAFSDEEERQGGLGEKSPFFLESRLRELGAEVTPGTPWSSTVVVDRNLVTGQNPQSSVDTAARVAAALDAGSIS</sequence>
<evidence type="ECO:0000259" key="4">
    <source>
        <dbReference type="Pfam" id="PF01965"/>
    </source>
</evidence>
<dbReference type="PANTHER" id="PTHR48094">
    <property type="entry name" value="PROTEIN/NUCLEIC ACID DEGLYCASE DJ-1-RELATED"/>
    <property type="match status" value="1"/>
</dbReference>
<keyword evidence="5" id="KW-0315">Glutamine amidotransferase</keyword>
<dbReference type="InterPro" id="IPR029062">
    <property type="entry name" value="Class_I_gatase-like"/>
</dbReference>
<evidence type="ECO:0000256" key="2">
    <source>
        <dbReference type="ARBA" id="ARBA00023239"/>
    </source>
</evidence>
<evidence type="ECO:0000256" key="3">
    <source>
        <dbReference type="ARBA" id="ARBA00038493"/>
    </source>
</evidence>
<dbReference type="InterPro" id="IPR002818">
    <property type="entry name" value="DJ-1/PfpI"/>
</dbReference>
<dbReference type="PANTHER" id="PTHR48094:SF11">
    <property type="entry name" value="GLUTATHIONE-INDEPENDENT GLYOXALASE HSP31-RELATED"/>
    <property type="match status" value="1"/>
</dbReference>
<dbReference type="Proteomes" id="UP001440984">
    <property type="component" value="Unassembled WGS sequence"/>
</dbReference>
<keyword evidence="2" id="KW-0456">Lyase</keyword>
<dbReference type="EMBL" id="JBDZYD010000014">
    <property type="protein sequence ID" value="MEQ0564037.1"/>
    <property type="molecule type" value="Genomic_DNA"/>
</dbReference>
<dbReference type="SUPFAM" id="SSF52317">
    <property type="entry name" value="Class I glutamine amidotransferase-like"/>
    <property type="match status" value="1"/>
</dbReference>
<gene>
    <name evidence="5" type="ORF">ABJI51_33570</name>
</gene>
<keyword evidence="6" id="KW-1185">Reference proteome</keyword>